<name>A0A0A9BZ22_ARUDO</name>
<reference evidence="1" key="1">
    <citation type="submission" date="2014-09" db="EMBL/GenBank/DDBJ databases">
        <authorList>
            <person name="Magalhaes I.L.F."/>
            <person name="Oliveira U."/>
            <person name="Santos F.R."/>
            <person name="Vidigal T.H.D.A."/>
            <person name="Brescovit A.D."/>
            <person name="Santos A.J."/>
        </authorList>
    </citation>
    <scope>NUCLEOTIDE SEQUENCE</scope>
    <source>
        <tissue evidence="1">Shoot tissue taken approximately 20 cm above the soil surface</tissue>
    </source>
</reference>
<reference evidence="1" key="2">
    <citation type="journal article" date="2015" name="Data Brief">
        <title>Shoot transcriptome of the giant reed, Arundo donax.</title>
        <authorList>
            <person name="Barrero R.A."/>
            <person name="Guerrero F.D."/>
            <person name="Moolhuijzen P."/>
            <person name="Goolsby J.A."/>
            <person name="Tidwell J."/>
            <person name="Bellgard S.E."/>
            <person name="Bellgard M.I."/>
        </authorList>
    </citation>
    <scope>NUCLEOTIDE SEQUENCE</scope>
    <source>
        <tissue evidence="1">Shoot tissue taken approximately 20 cm above the soil surface</tissue>
    </source>
</reference>
<sequence>MKYFDVCGRFCIQRSSILVLIIPQNIKKTCKLISRTKFQNIRAPE</sequence>
<evidence type="ECO:0000313" key="1">
    <source>
        <dbReference type="EMBL" id="JAD68541.1"/>
    </source>
</evidence>
<proteinExistence type="predicted"/>
<organism evidence="1">
    <name type="scientific">Arundo donax</name>
    <name type="common">Giant reed</name>
    <name type="synonym">Donax arundinaceus</name>
    <dbReference type="NCBI Taxonomy" id="35708"/>
    <lineage>
        <taxon>Eukaryota</taxon>
        <taxon>Viridiplantae</taxon>
        <taxon>Streptophyta</taxon>
        <taxon>Embryophyta</taxon>
        <taxon>Tracheophyta</taxon>
        <taxon>Spermatophyta</taxon>
        <taxon>Magnoliopsida</taxon>
        <taxon>Liliopsida</taxon>
        <taxon>Poales</taxon>
        <taxon>Poaceae</taxon>
        <taxon>PACMAD clade</taxon>
        <taxon>Arundinoideae</taxon>
        <taxon>Arundineae</taxon>
        <taxon>Arundo</taxon>
    </lineage>
</organism>
<accession>A0A0A9BZ22</accession>
<dbReference type="EMBL" id="GBRH01229354">
    <property type="protein sequence ID" value="JAD68541.1"/>
    <property type="molecule type" value="Transcribed_RNA"/>
</dbReference>
<dbReference type="AlphaFoldDB" id="A0A0A9BZ22"/>
<protein>
    <submittedName>
        <fullName evidence="1">Uncharacterized protein</fullName>
    </submittedName>
</protein>